<name>A0A0N4ZGL9_PARTI</name>
<proteinExistence type="predicted"/>
<dbReference type="WBParaSite" id="PTRK_0000692600.1">
    <property type="protein sequence ID" value="PTRK_0000692600.1"/>
    <property type="gene ID" value="PTRK_0000692600"/>
</dbReference>
<feature type="chain" id="PRO_5005891667" evidence="1">
    <location>
        <begin position="22"/>
        <end position="455"/>
    </location>
</feature>
<sequence>MTMNYSIFITLLLISIPKIIAATDTIGTEFVLSFANLKLIADYYTIVCTNDNNYTATANIKWWSLLLNMEVEDFLFIEAHGYNEYSFNKYEVLYTSYSGYGEINFVPENRIMINSDLPISVVASFHNRCPNLKNLHLVPSIPSLGQNYMVQLPEPSRDQFQIIQFLPLKNDTLIEITHYVNGIYLSKSTLVLKSKFGSTQHVMVRQQHTSIENSSFLIQATKPIAVVATVTCVKTKFACDYVAYMPQSLPLPENEIPNENSGKIFALTSNTDSVYIYPQGAEYADIFITVSNDNKYDISENISTYYPYEFLSTSTLEYQIVAFNSSLRASRFVSELHEAPLYGSNDGACITNLPPISCFITGKILFALYDSRRFIEVYTDVRNMYNMFINDISIYKFNPKTRVLVTTDFMYAAFEVDLSKLFGTTATLYSDGIYMAYYIDTWGAKLACYELGYNN</sequence>
<accession>A0A0N4ZGL9</accession>
<keyword evidence="1" id="KW-0732">Signal</keyword>
<protein>
    <submittedName>
        <fullName evidence="3">IgGFc_binding domain-containing protein</fullName>
    </submittedName>
</protein>
<evidence type="ECO:0000313" key="2">
    <source>
        <dbReference type="Proteomes" id="UP000038045"/>
    </source>
</evidence>
<dbReference type="AlphaFoldDB" id="A0A0N4ZGL9"/>
<keyword evidence="2" id="KW-1185">Reference proteome</keyword>
<organism evidence="2 3">
    <name type="scientific">Parastrongyloides trichosuri</name>
    <name type="common">Possum-specific nematode worm</name>
    <dbReference type="NCBI Taxonomy" id="131310"/>
    <lineage>
        <taxon>Eukaryota</taxon>
        <taxon>Metazoa</taxon>
        <taxon>Ecdysozoa</taxon>
        <taxon>Nematoda</taxon>
        <taxon>Chromadorea</taxon>
        <taxon>Rhabditida</taxon>
        <taxon>Tylenchina</taxon>
        <taxon>Panagrolaimomorpha</taxon>
        <taxon>Strongyloidoidea</taxon>
        <taxon>Strongyloididae</taxon>
        <taxon>Parastrongyloides</taxon>
    </lineage>
</organism>
<reference evidence="3" key="1">
    <citation type="submission" date="2017-02" db="UniProtKB">
        <authorList>
            <consortium name="WormBaseParasite"/>
        </authorList>
    </citation>
    <scope>IDENTIFICATION</scope>
</reference>
<dbReference type="Proteomes" id="UP000038045">
    <property type="component" value="Unplaced"/>
</dbReference>
<evidence type="ECO:0000313" key="3">
    <source>
        <dbReference type="WBParaSite" id="PTRK_0000692600.1"/>
    </source>
</evidence>
<feature type="signal peptide" evidence="1">
    <location>
        <begin position="1"/>
        <end position="21"/>
    </location>
</feature>
<evidence type="ECO:0000256" key="1">
    <source>
        <dbReference type="SAM" id="SignalP"/>
    </source>
</evidence>